<comment type="similarity">
    <text evidence="1">Belongs to the peptidase S13 family.</text>
</comment>
<dbReference type="SUPFAM" id="SSF56601">
    <property type="entry name" value="beta-lactamase/transpeptidase-like"/>
    <property type="match status" value="1"/>
</dbReference>
<dbReference type="EMBL" id="VIVQ01000002">
    <property type="protein sequence ID" value="TWE09957.1"/>
    <property type="molecule type" value="Genomic_DNA"/>
</dbReference>
<dbReference type="PANTHER" id="PTHR30023">
    <property type="entry name" value="D-ALANYL-D-ALANINE CARBOXYPEPTIDASE"/>
    <property type="match status" value="1"/>
</dbReference>
<dbReference type="GO" id="GO:0000270">
    <property type="term" value="P:peptidoglycan metabolic process"/>
    <property type="evidence" value="ECO:0007669"/>
    <property type="project" value="TreeGrafter"/>
</dbReference>
<keyword evidence="2" id="KW-0378">Hydrolase</keyword>
<dbReference type="PRINTS" id="PR00922">
    <property type="entry name" value="DADACBPTASE3"/>
</dbReference>
<dbReference type="Gene3D" id="3.40.710.10">
    <property type="entry name" value="DD-peptidase/beta-lactamase superfamily"/>
    <property type="match status" value="2"/>
</dbReference>
<evidence type="ECO:0000313" key="3">
    <source>
        <dbReference type="EMBL" id="TWE09957.1"/>
    </source>
</evidence>
<dbReference type="RefSeq" id="WP_170226489.1">
    <property type="nucleotide sequence ID" value="NZ_VIVQ01000002.1"/>
</dbReference>
<proteinExistence type="inferred from homology"/>
<organism evidence="3 4">
    <name type="scientific">Rudaeicoccus suwonensis</name>
    <dbReference type="NCBI Taxonomy" id="657409"/>
    <lineage>
        <taxon>Bacteria</taxon>
        <taxon>Bacillati</taxon>
        <taxon>Actinomycetota</taxon>
        <taxon>Actinomycetes</taxon>
        <taxon>Micrococcales</taxon>
        <taxon>Dermacoccaceae</taxon>
        <taxon>Rudaeicoccus</taxon>
    </lineage>
</organism>
<reference evidence="3 4" key="1">
    <citation type="submission" date="2019-06" db="EMBL/GenBank/DDBJ databases">
        <title>Sequencing the genomes of 1000 actinobacteria strains.</title>
        <authorList>
            <person name="Klenk H.-P."/>
        </authorList>
    </citation>
    <scope>NUCLEOTIDE SEQUENCE [LARGE SCALE GENOMIC DNA]</scope>
    <source>
        <strain evidence="3 4">DSM 19560</strain>
    </source>
</reference>
<dbReference type="Pfam" id="PF02113">
    <property type="entry name" value="Peptidase_S13"/>
    <property type="match status" value="2"/>
</dbReference>
<keyword evidence="4" id="KW-1185">Reference proteome</keyword>
<protein>
    <submittedName>
        <fullName evidence="3">D-alanyl-D-alanine carboxypeptidase/D-alanyl-D-alanine-endopeptidase (Penicillin-binding protein 4)</fullName>
    </submittedName>
</protein>
<accession>A0A561E2W4</accession>
<dbReference type="InterPro" id="IPR012338">
    <property type="entry name" value="Beta-lactam/transpept-like"/>
</dbReference>
<evidence type="ECO:0000256" key="2">
    <source>
        <dbReference type="ARBA" id="ARBA00022801"/>
    </source>
</evidence>
<evidence type="ECO:0000313" key="4">
    <source>
        <dbReference type="Proteomes" id="UP000318297"/>
    </source>
</evidence>
<dbReference type="GO" id="GO:0006508">
    <property type="term" value="P:proteolysis"/>
    <property type="evidence" value="ECO:0007669"/>
    <property type="project" value="InterPro"/>
</dbReference>
<sequence length="474" mass="47007">MRRPAIAAVTAGGLLVAVCGYGALNAYAGAPGPLTTAGAARPAVPQPGASTVGPKVAAPAAPLIPAGIAIADGSVALPAKVAARISTALHSSVLTGTTAFEVRDALTGSVLFTQDQNKALTPASTTKLLTAWAIANTMDLAKPLVTKVVAGGGNSIILVAGGDTALNPGKGDPDAVNGHAGLADLAAQVAANLKRQGRTSVSLDVDTSYAPGPLTAAHWTAQEVALGYTARIAMLGLSTQRATDPARPTPADPVASTKAAFAKDLQAQGVSVVSGSSVKAESGAAQLGAVYSSPLVDVLGDALQQSDNAMIESLARQAAFVHGIGGSTADVAGFVERTLAAGGFDLSGVKLQDVCGLSEGTTVPARLLSDVLVSGTTGKNKPFAQVLSRLSVGGYNGTLDNRFQASTNESAAGDVRAKTGSLLGVAALAGTVIDADDRVLVFALINNGPESQGSYATRAALDNIIAALQGCGCS</sequence>
<dbReference type="PANTHER" id="PTHR30023:SF0">
    <property type="entry name" value="PENICILLIN-SENSITIVE CARBOXYPEPTIDASE A"/>
    <property type="match status" value="1"/>
</dbReference>
<dbReference type="GO" id="GO:0004185">
    <property type="term" value="F:serine-type carboxypeptidase activity"/>
    <property type="evidence" value="ECO:0007669"/>
    <property type="project" value="InterPro"/>
</dbReference>
<keyword evidence="3" id="KW-0121">Carboxypeptidase</keyword>
<keyword evidence="3" id="KW-0645">Protease</keyword>
<name>A0A561E2W4_9MICO</name>
<dbReference type="Proteomes" id="UP000318297">
    <property type="component" value="Unassembled WGS sequence"/>
</dbReference>
<gene>
    <name evidence="3" type="ORF">BKA23_2302</name>
</gene>
<dbReference type="InterPro" id="IPR000667">
    <property type="entry name" value="Peptidase_S13"/>
</dbReference>
<evidence type="ECO:0000256" key="1">
    <source>
        <dbReference type="ARBA" id="ARBA00006096"/>
    </source>
</evidence>
<comment type="caution">
    <text evidence="3">The sequence shown here is derived from an EMBL/GenBank/DDBJ whole genome shotgun (WGS) entry which is preliminary data.</text>
</comment>
<dbReference type="AlphaFoldDB" id="A0A561E2W4"/>